<dbReference type="EMBL" id="KZ110625">
    <property type="protein sequence ID" value="OSX56092.1"/>
    <property type="molecule type" value="Genomic_DNA"/>
</dbReference>
<dbReference type="AlphaFoldDB" id="A0A1X6MIW2"/>
<feature type="region of interest" description="Disordered" evidence="1">
    <location>
        <begin position="96"/>
        <end position="165"/>
    </location>
</feature>
<keyword evidence="3" id="KW-1185">Reference proteome</keyword>
<proteinExistence type="predicted"/>
<sequence>MRVHAPALDAFLIALSFVRQHMTAFQNVAHRPRTPRRTLVEPLWHVTCAIEVPRRWALSEGWGKDIEHGEGEGEYSTAQVSLPSLQSRLLTFPLPCPSLSPRPPSSRHQQTPSCARDRRYSPVTTLRAKSLARRAEARAVPGPHNTTESSVARQGKGADRTARRVRVRSSACKTCQHDHSPPCPHAAPGQLAAANRLRAIAHAQPPVSVT</sequence>
<protein>
    <submittedName>
        <fullName evidence="2">Uncharacterized protein</fullName>
    </submittedName>
</protein>
<gene>
    <name evidence="2" type="ORF">POSPLADRAFT_1062979</name>
</gene>
<reference evidence="2 3" key="1">
    <citation type="submission" date="2017-04" db="EMBL/GenBank/DDBJ databases">
        <title>Genome Sequence of the Model Brown-Rot Fungus Postia placenta SB12.</title>
        <authorList>
            <consortium name="DOE Joint Genome Institute"/>
            <person name="Gaskell J."/>
            <person name="Kersten P."/>
            <person name="Larrondo L.F."/>
            <person name="Canessa P."/>
            <person name="Martinez D."/>
            <person name="Hibbett D."/>
            <person name="Schmoll M."/>
            <person name="Kubicek C.P."/>
            <person name="Martinez A.T."/>
            <person name="Yadav J."/>
            <person name="Master E."/>
            <person name="Magnuson J.K."/>
            <person name="James T."/>
            <person name="Yaver D."/>
            <person name="Berka R."/>
            <person name="Labutti K."/>
            <person name="Lipzen A."/>
            <person name="Aerts A."/>
            <person name="Barry K."/>
            <person name="Henrissat B."/>
            <person name="Blanchette R."/>
            <person name="Grigoriev I."/>
            <person name="Cullen D."/>
        </authorList>
    </citation>
    <scope>NUCLEOTIDE SEQUENCE [LARGE SCALE GENOMIC DNA]</scope>
    <source>
        <strain evidence="2 3">MAD-698-R-SB12</strain>
    </source>
</reference>
<evidence type="ECO:0000313" key="3">
    <source>
        <dbReference type="Proteomes" id="UP000194127"/>
    </source>
</evidence>
<evidence type="ECO:0000256" key="1">
    <source>
        <dbReference type="SAM" id="MobiDB-lite"/>
    </source>
</evidence>
<dbReference type="RefSeq" id="XP_024332886.1">
    <property type="nucleotide sequence ID" value="XM_024481582.1"/>
</dbReference>
<evidence type="ECO:0000313" key="2">
    <source>
        <dbReference type="EMBL" id="OSX56092.1"/>
    </source>
</evidence>
<dbReference type="GeneID" id="36326532"/>
<name>A0A1X6MIW2_9APHY</name>
<organism evidence="2 3">
    <name type="scientific">Postia placenta MAD-698-R-SB12</name>
    <dbReference type="NCBI Taxonomy" id="670580"/>
    <lineage>
        <taxon>Eukaryota</taxon>
        <taxon>Fungi</taxon>
        <taxon>Dikarya</taxon>
        <taxon>Basidiomycota</taxon>
        <taxon>Agaricomycotina</taxon>
        <taxon>Agaricomycetes</taxon>
        <taxon>Polyporales</taxon>
        <taxon>Adustoporiaceae</taxon>
        <taxon>Rhodonia</taxon>
    </lineage>
</organism>
<dbReference type="Proteomes" id="UP000194127">
    <property type="component" value="Unassembled WGS sequence"/>
</dbReference>
<accession>A0A1X6MIW2</accession>